<protein>
    <submittedName>
        <fullName evidence="2">Maturase</fullName>
    </submittedName>
</protein>
<comment type="caution">
    <text evidence="2">The sequence shown here is derived from an EMBL/GenBank/DDBJ whole genome shotgun (WGS) entry which is preliminary data.</text>
</comment>
<dbReference type="InterPro" id="IPR013597">
    <property type="entry name" value="Mat_intron_G2"/>
</dbReference>
<gene>
    <name evidence="2" type="ORF">EK398_06355</name>
</gene>
<accession>A0A437ULI9</accession>
<dbReference type="EMBL" id="RYZS01000001">
    <property type="protein sequence ID" value="RVU94496.1"/>
    <property type="molecule type" value="Genomic_DNA"/>
</dbReference>
<dbReference type="Proteomes" id="UP000288388">
    <property type="component" value="Unassembled WGS sequence"/>
</dbReference>
<feature type="domain" description="Group II intron maturase-specific" evidence="1">
    <location>
        <begin position="2"/>
        <end position="67"/>
    </location>
</feature>
<proteinExistence type="predicted"/>
<reference evidence="2 3" key="1">
    <citation type="submission" date="2018-12" db="EMBL/GenBank/DDBJ databases">
        <title>A novel vanA-carrying plasmid in a clinical isolate of Enterococcus avium.</title>
        <authorList>
            <person name="Bernasconi O.J."/>
            <person name="Luzzaro F."/>
            <person name="Endimiani A."/>
        </authorList>
    </citation>
    <scope>NUCLEOTIDE SEQUENCE [LARGE SCALE GENOMIC DNA]</scope>
    <source>
        <strain evidence="2 3">LC0559/18</strain>
    </source>
</reference>
<organism evidence="2 3">
    <name type="scientific">Enterococcus avium</name>
    <name type="common">Streptococcus avium</name>
    <dbReference type="NCBI Taxonomy" id="33945"/>
    <lineage>
        <taxon>Bacteria</taxon>
        <taxon>Bacillati</taxon>
        <taxon>Bacillota</taxon>
        <taxon>Bacilli</taxon>
        <taxon>Lactobacillales</taxon>
        <taxon>Enterococcaceae</taxon>
        <taxon>Enterococcus</taxon>
    </lineage>
</organism>
<evidence type="ECO:0000313" key="3">
    <source>
        <dbReference type="Proteomes" id="UP000288388"/>
    </source>
</evidence>
<dbReference type="AlphaFoldDB" id="A0A437ULI9"/>
<dbReference type="RefSeq" id="WP_034876169.1">
    <property type="nucleotide sequence ID" value="NZ_CABGUH010000043.1"/>
</dbReference>
<sequence length="125" mass="15246">MITSQHNRGRNVAVLFKEINQLMNGWINYYGISEMKGFMNELNGWLKRRIRQYIWKQWKNPRTRRKNLIALGIEKQKAFEWSNTRRGFWKISKSHVLHRSLTDKELVSRGYTDISLKYQFIYLNY</sequence>
<name>A0A437ULI9_ENTAV</name>
<evidence type="ECO:0000259" key="1">
    <source>
        <dbReference type="Pfam" id="PF08388"/>
    </source>
</evidence>
<evidence type="ECO:0000313" key="2">
    <source>
        <dbReference type="EMBL" id="RVU94496.1"/>
    </source>
</evidence>
<dbReference type="Pfam" id="PF08388">
    <property type="entry name" value="GIIM"/>
    <property type="match status" value="1"/>
</dbReference>